<organism evidence="2 3">
    <name type="scientific">Streptomyces griseoluteus</name>
    <dbReference type="NCBI Taxonomy" id="29306"/>
    <lineage>
        <taxon>Bacteria</taxon>
        <taxon>Bacillati</taxon>
        <taxon>Actinomycetota</taxon>
        <taxon>Actinomycetes</taxon>
        <taxon>Kitasatosporales</taxon>
        <taxon>Streptomycetaceae</taxon>
        <taxon>Streptomyces</taxon>
    </lineage>
</organism>
<evidence type="ECO:0000313" key="2">
    <source>
        <dbReference type="EMBL" id="TGN74263.1"/>
    </source>
</evidence>
<dbReference type="PROSITE" id="PS50995">
    <property type="entry name" value="HTH_MARR_2"/>
    <property type="match status" value="1"/>
</dbReference>
<proteinExistence type="predicted"/>
<dbReference type="PANTHER" id="PTHR33164">
    <property type="entry name" value="TRANSCRIPTIONAL REGULATOR, MARR FAMILY"/>
    <property type="match status" value="1"/>
</dbReference>
<dbReference type="AlphaFoldDB" id="A0A4Z1CYY5"/>
<dbReference type="Gene3D" id="1.10.10.10">
    <property type="entry name" value="Winged helix-like DNA-binding domain superfamily/Winged helix DNA-binding domain"/>
    <property type="match status" value="1"/>
</dbReference>
<dbReference type="GO" id="GO:0003700">
    <property type="term" value="F:DNA-binding transcription factor activity"/>
    <property type="evidence" value="ECO:0007669"/>
    <property type="project" value="InterPro"/>
</dbReference>
<evidence type="ECO:0000313" key="3">
    <source>
        <dbReference type="Proteomes" id="UP000298513"/>
    </source>
</evidence>
<accession>A0A4Z1CYY5</accession>
<dbReference type="InterPro" id="IPR036388">
    <property type="entry name" value="WH-like_DNA-bd_sf"/>
</dbReference>
<dbReference type="EMBL" id="SRRU01000016">
    <property type="protein sequence ID" value="TGN74263.1"/>
    <property type="molecule type" value="Genomic_DNA"/>
</dbReference>
<dbReference type="Pfam" id="PF12802">
    <property type="entry name" value="MarR_2"/>
    <property type="match status" value="1"/>
</dbReference>
<dbReference type="PANTHER" id="PTHR33164:SF103">
    <property type="entry name" value="REGULATORY PROTEIN MARR"/>
    <property type="match status" value="1"/>
</dbReference>
<dbReference type="SMART" id="SM00347">
    <property type="entry name" value="HTH_MARR"/>
    <property type="match status" value="1"/>
</dbReference>
<reference evidence="2 3" key="1">
    <citation type="submission" date="2019-04" db="EMBL/GenBank/DDBJ databases">
        <title>Streptomyces sp. nov. Bv016 isolated from bark of Buahinia variegata.</title>
        <authorList>
            <person name="Kanchanasin P."/>
            <person name="Tanasupawat S."/>
            <person name="Yuki M."/>
            <person name="Kudo T."/>
        </authorList>
    </citation>
    <scope>NUCLEOTIDE SEQUENCE [LARGE SCALE GENOMIC DNA]</scope>
    <source>
        <strain evidence="2 3">JCM 4765</strain>
    </source>
</reference>
<comment type="caution">
    <text evidence="2">The sequence shown here is derived from an EMBL/GenBank/DDBJ whole genome shotgun (WGS) entry which is preliminary data.</text>
</comment>
<evidence type="ECO:0000259" key="1">
    <source>
        <dbReference type="PROSITE" id="PS50995"/>
    </source>
</evidence>
<keyword evidence="3" id="KW-1185">Reference proteome</keyword>
<dbReference type="GeneID" id="91534480"/>
<dbReference type="GO" id="GO:0006950">
    <property type="term" value="P:response to stress"/>
    <property type="evidence" value="ECO:0007669"/>
    <property type="project" value="TreeGrafter"/>
</dbReference>
<name>A0A4Z1CYY5_STRGP</name>
<dbReference type="InterPro" id="IPR039422">
    <property type="entry name" value="MarR/SlyA-like"/>
</dbReference>
<dbReference type="RefSeq" id="WP_135794521.1">
    <property type="nucleotide sequence ID" value="NZ_BNBQ01000016.1"/>
</dbReference>
<dbReference type="InterPro" id="IPR000835">
    <property type="entry name" value="HTH_MarR-typ"/>
</dbReference>
<dbReference type="SUPFAM" id="SSF46785">
    <property type="entry name" value="Winged helix' DNA-binding domain"/>
    <property type="match status" value="1"/>
</dbReference>
<gene>
    <name evidence="2" type="ORF">E5082_30875</name>
</gene>
<sequence length="175" mass="19406">MTEHAKSSIRPDTTQAAARQAGDLVELLDIMWEQARSASPPPNVPASQLRVMYLVDREDGIRMRALIQLLGAAPPSVSRLVDRLQALGFVQREPCPDSRREILITTTRAGRTHLARIRQRRDALLIQTIATMPARQRTALTQGLAGFHRALTEQPMLRLLPSDPVPSPLDAEHTA</sequence>
<dbReference type="InterPro" id="IPR036390">
    <property type="entry name" value="WH_DNA-bd_sf"/>
</dbReference>
<feature type="domain" description="HTH marR-type" evidence="1">
    <location>
        <begin position="21"/>
        <end position="149"/>
    </location>
</feature>
<dbReference type="Proteomes" id="UP000298513">
    <property type="component" value="Unassembled WGS sequence"/>
</dbReference>
<protein>
    <submittedName>
        <fullName evidence="2">MarR family transcriptional regulator</fullName>
    </submittedName>
</protein>